<proteinExistence type="predicted"/>
<feature type="non-terminal residue" evidence="1">
    <location>
        <position position="1"/>
    </location>
</feature>
<organism evidence="1 2">
    <name type="scientific">Puccinia sorghi</name>
    <dbReference type="NCBI Taxonomy" id="27349"/>
    <lineage>
        <taxon>Eukaryota</taxon>
        <taxon>Fungi</taxon>
        <taxon>Dikarya</taxon>
        <taxon>Basidiomycota</taxon>
        <taxon>Pucciniomycotina</taxon>
        <taxon>Pucciniomycetes</taxon>
        <taxon>Pucciniales</taxon>
        <taxon>Pucciniaceae</taxon>
        <taxon>Puccinia</taxon>
    </lineage>
</organism>
<dbReference type="VEuPathDB" id="FungiDB:VP01_778g2"/>
<gene>
    <name evidence="1" type="ORF">VP01_778g2</name>
</gene>
<sequence>NYGFNLTYRQIPTPGQCIPIFEERLKALSEVQSKLYSKHPMSAMKQKYL</sequence>
<evidence type="ECO:0000313" key="2">
    <source>
        <dbReference type="Proteomes" id="UP000037035"/>
    </source>
</evidence>
<comment type="caution">
    <text evidence="1">The sequence shown here is derived from an EMBL/GenBank/DDBJ whole genome shotgun (WGS) entry which is preliminary data.</text>
</comment>
<accession>A0A0L6UB88</accession>
<dbReference type="AlphaFoldDB" id="A0A0L6UB88"/>
<keyword evidence="2" id="KW-1185">Reference proteome</keyword>
<evidence type="ECO:0000313" key="1">
    <source>
        <dbReference type="EMBL" id="KNZ45813.1"/>
    </source>
</evidence>
<protein>
    <submittedName>
        <fullName evidence="1">Uncharacterized protein</fullName>
    </submittedName>
</protein>
<dbReference type="Proteomes" id="UP000037035">
    <property type="component" value="Unassembled WGS sequence"/>
</dbReference>
<name>A0A0L6UB88_9BASI</name>
<reference evidence="1 2" key="1">
    <citation type="submission" date="2015-08" db="EMBL/GenBank/DDBJ databases">
        <title>Next Generation Sequencing and Analysis of the Genome of Puccinia sorghi L Schw, the Causal Agent of Maize Common Rust.</title>
        <authorList>
            <person name="Rochi L."/>
            <person name="Burguener G."/>
            <person name="Darino M."/>
            <person name="Turjanski A."/>
            <person name="Kreff E."/>
            <person name="Dieguez M.J."/>
            <person name="Sacco F."/>
        </authorList>
    </citation>
    <scope>NUCLEOTIDE SEQUENCE [LARGE SCALE GENOMIC DNA]</scope>
    <source>
        <strain evidence="1 2">RO10H11247</strain>
    </source>
</reference>
<dbReference type="EMBL" id="LAVV01013260">
    <property type="protein sequence ID" value="KNZ45813.1"/>
    <property type="molecule type" value="Genomic_DNA"/>
</dbReference>